<keyword evidence="2" id="KW-1185">Reference proteome</keyword>
<name>A0A481W5P4_9CAUD</name>
<evidence type="ECO:0000313" key="2">
    <source>
        <dbReference type="Proteomes" id="UP000294134"/>
    </source>
</evidence>
<reference evidence="1 2" key="1">
    <citation type="submission" date="2019-02" db="EMBL/GenBank/DDBJ databases">
        <authorList>
            <person name="Frampton R.A."/>
            <person name="Wojtus J.K."/>
            <person name="Fineran P.C."/>
            <person name="Hendrickson H.L."/>
        </authorList>
    </citation>
    <scope>NUCLEOTIDE SEQUENCE [LARGE SCALE GENOMIC DNA]</scope>
</reference>
<dbReference type="EMBL" id="MK552327">
    <property type="protein sequence ID" value="QBJ02703.1"/>
    <property type="molecule type" value="Genomic_DNA"/>
</dbReference>
<gene>
    <name evidence="1" type="ORF">PSA21_177</name>
</gene>
<protein>
    <submittedName>
        <fullName evidence="1">Uncharacterized protein</fullName>
    </submittedName>
</protein>
<dbReference type="Proteomes" id="UP000294134">
    <property type="component" value="Segment"/>
</dbReference>
<proteinExistence type="predicted"/>
<organism evidence="1 2">
    <name type="scientific">Pseudomonas phage Psa21</name>
    <dbReference type="NCBI Taxonomy" id="2530023"/>
    <lineage>
        <taxon>Viruses</taxon>
        <taxon>Duplodnaviria</taxon>
        <taxon>Heunggongvirae</taxon>
        <taxon>Uroviricota</taxon>
        <taxon>Caudoviricetes</taxon>
        <taxon>Chimalliviridae</taxon>
        <taxon>Tepukevirus</taxon>
        <taxon>Tepukevirus Psa21</taxon>
    </lineage>
</organism>
<accession>A0A481W5P4</accession>
<evidence type="ECO:0000313" key="1">
    <source>
        <dbReference type="EMBL" id="QBJ02703.1"/>
    </source>
</evidence>
<sequence>MKDIDVCDETLASVIDKETRANCDDFEPAALAHKPAEKWDNARTDTHVTSALEEEAMQHFGSARRLHNETHDNVLQGNFPKRHKELDADGTYHYVAIDDLPFVGRTDAPYKVTSTGDIFVYDASGDGQYLTYNPYDPEGEIEPKRVEIVDDTTFMPTGGTGPLAVIYNVHALRRDLLAKAALNWSFIDMVPKGIIAASDDIKTQRWKYFRNSHKALLEQIRTVIRKNGVINMEYIHALKRINVDVWYDVEKHEFGFKDGEFVVVFA</sequence>